<dbReference type="InterPro" id="IPR017853">
    <property type="entry name" value="GH"/>
</dbReference>
<evidence type="ECO:0000256" key="4">
    <source>
        <dbReference type="RuleBase" id="RU004453"/>
    </source>
</evidence>
<accession>A0AAV4NCG0</accession>
<evidence type="ECO:0000313" key="7">
    <source>
        <dbReference type="EMBL" id="GIX82465.1"/>
    </source>
</evidence>
<dbReference type="SMART" id="SM00636">
    <property type="entry name" value="Glyco_18"/>
    <property type="match status" value="1"/>
</dbReference>
<evidence type="ECO:0000256" key="1">
    <source>
        <dbReference type="ARBA" id="ARBA00022801"/>
    </source>
</evidence>
<feature type="chain" id="PRO_5043371720" evidence="5">
    <location>
        <begin position="21"/>
        <end position="248"/>
    </location>
</feature>
<dbReference type="Pfam" id="PF00704">
    <property type="entry name" value="Glyco_hydro_18"/>
    <property type="match status" value="1"/>
</dbReference>
<dbReference type="Gene3D" id="3.20.20.80">
    <property type="entry name" value="Glycosidases"/>
    <property type="match status" value="1"/>
</dbReference>
<evidence type="ECO:0000259" key="6">
    <source>
        <dbReference type="PROSITE" id="PS51910"/>
    </source>
</evidence>
<dbReference type="EMBL" id="BPLR01003240">
    <property type="protein sequence ID" value="GIX82465.1"/>
    <property type="molecule type" value="Genomic_DNA"/>
</dbReference>
<keyword evidence="8" id="KW-1185">Reference proteome</keyword>
<dbReference type="InterPro" id="IPR011583">
    <property type="entry name" value="Chitinase_II/V-like_cat"/>
</dbReference>
<dbReference type="AlphaFoldDB" id="A0AAV4NCG0"/>
<dbReference type="GO" id="GO:0005975">
    <property type="term" value="P:carbohydrate metabolic process"/>
    <property type="evidence" value="ECO:0007669"/>
    <property type="project" value="InterPro"/>
</dbReference>
<dbReference type="PANTHER" id="PTHR11177:SF317">
    <property type="entry name" value="CHITINASE 12-RELATED"/>
    <property type="match status" value="1"/>
</dbReference>
<dbReference type="GO" id="GO:0008061">
    <property type="term" value="F:chitin binding"/>
    <property type="evidence" value="ECO:0007669"/>
    <property type="project" value="InterPro"/>
</dbReference>
<dbReference type="PANTHER" id="PTHR11177">
    <property type="entry name" value="CHITINASE"/>
    <property type="match status" value="1"/>
</dbReference>
<evidence type="ECO:0000256" key="5">
    <source>
        <dbReference type="SAM" id="SignalP"/>
    </source>
</evidence>
<proteinExistence type="inferred from homology"/>
<sequence length="248" mass="28785">MGTLSVLILCLSIFCITVQSNRLTSPKNTNSKKIVCYFTNWAQYRPNEGKYVPEDIEPTLPKTERKECTKDWWKSRTRTKMPKFLLAIGGWSFGTQRFKEMASNRYNRQLFVFSAIRYLRDRNFDGLDLDWEFPRGGDDKKNFVLVLKELREAFEEEAKDKKMPRLLLTIAVSAGSETIRSGYDVPAVAAYCDFINIMSYDFHGKWESQTGHNSPLYALSTESQWRKQLCMVKIFILSIHLELSSLAN</sequence>
<organism evidence="7 8">
    <name type="scientific">Caerostris extrusa</name>
    <name type="common">Bark spider</name>
    <name type="synonym">Caerostris bankana</name>
    <dbReference type="NCBI Taxonomy" id="172846"/>
    <lineage>
        <taxon>Eukaryota</taxon>
        <taxon>Metazoa</taxon>
        <taxon>Ecdysozoa</taxon>
        <taxon>Arthropoda</taxon>
        <taxon>Chelicerata</taxon>
        <taxon>Arachnida</taxon>
        <taxon>Araneae</taxon>
        <taxon>Araneomorphae</taxon>
        <taxon>Entelegynae</taxon>
        <taxon>Araneoidea</taxon>
        <taxon>Araneidae</taxon>
        <taxon>Caerostris</taxon>
    </lineage>
</organism>
<comment type="caution">
    <text evidence="7">The sequence shown here is derived from an EMBL/GenBank/DDBJ whole genome shotgun (WGS) entry which is preliminary data.</text>
</comment>
<keyword evidence="5" id="KW-0732">Signal</keyword>
<dbReference type="InterPro" id="IPR001223">
    <property type="entry name" value="Glyco_hydro18_cat"/>
</dbReference>
<evidence type="ECO:0000313" key="8">
    <source>
        <dbReference type="Proteomes" id="UP001054945"/>
    </source>
</evidence>
<dbReference type="Proteomes" id="UP001054945">
    <property type="component" value="Unassembled WGS sequence"/>
</dbReference>
<keyword evidence="2 3" id="KW-0326">Glycosidase</keyword>
<name>A0AAV4NCG0_CAEEX</name>
<evidence type="ECO:0000256" key="3">
    <source>
        <dbReference type="RuleBase" id="RU000489"/>
    </source>
</evidence>
<protein>
    <submittedName>
        <fullName evidence="7">Acidic mammalian chitinase</fullName>
    </submittedName>
</protein>
<keyword evidence="1 3" id="KW-0378">Hydrolase</keyword>
<feature type="domain" description="GH18" evidence="6">
    <location>
        <begin position="11"/>
        <end position="248"/>
    </location>
</feature>
<dbReference type="PROSITE" id="PS01095">
    <property type="entry name" value="GH18_1"/>
    <property type="match status" value="1"/>
</dbReference>
<evidence type="ECO:0000256" key="2">
    <source>
        <dbReference type="ARBA" id="ARBA00023295"/>
    </source>
</evidence>
<dbReference type="GO" id="GO:0005576">
    <property type="term" value="C:extracellular region"/>
    <property type="evidence" value="ECO:0007669"/>
    <property type="project" value="TreeGrafter"/>
</dbReference>
<feature type="signal peptide" evidence="5">
    <location>
        <begin position="1"/>
        <end position="20"/>
    </location>
</feature>
<comment type="similarity">
    <text evidence="4">Belongs to the glycosyl hydrolase 18 family.</text>
</comment>
<dbReference type="InterPro" id="IPR050314">
    <property type="entry name" value="Glycosyl_Hydrlase_18"/>
</dbReference>
<dbReference type="GO" id="GO:0004568">
    <property type="term" value="F:chitinase activity"/>
    <property type="evidence" value="ECO:0007669"/>
    <property type="project" value="TreeGrafter"/>
</dbReference>
<dbReference type="PROSITE" id="PS51910">
    <property type="entry name" value="GH18_2"/>
    <property type="match status" value="1"/>
</dbReference>
<gene>
    <name evidence="7" type="primary">Chia</name>
    <name evidence="7" type="ORF">CEXT_607661</name>
</gene>
<reference evidence="7 8" key="1">
    <citation type="submission" date="2021-06" db="EMBL/GenBank/DDBJ databases">
        <title>Caerostris extrusa draft genome.</title>
        <authorList>
            <person name="Kono N."/>
            <person name="Arakawa K."/>
        </authorList>
    </citation>
    <scope>NUCLEOTIDE SEQUENCE [LARGE SCALE GENOMIC DNA]</scope>
</reference>
<dbReference type="InterPro" id="IPR001579">
    <property type="entry name" value="Glyco_hydro_18_chit_AS"/>
</dbReference>
<dbReference type="SUPFAM" id="SSF51445">
    <property type="entry name" value="(Trans)glycosidases"/>
    <property type="match status" value="1"/>
</dbReference>
<dbReference type="GO" id="GO:0006032">
    <property type="term" value="P:chitin catabolic process"/>
    <property type="evidence" value="ECO:0007669"/>
    <property type="project" value="TreeGrafter"/>
</dbReference>